<feature type="transmembrane region" description="Helical" evidence="6">
    <location>
        <begin position="60"/>
        <end position="80"/>
    </location>
</feature>
<organism evidence="8 9">
    <name type="scientific">Nesterenkonia xinjiangensis</name>
    <dbReference type="NCBI Taxonomy" id="225327"/>
    <lineage>
        <taxon>Bacteria</taxon>
        <taxon>Bacillati</taxon>
        <taxon>Actinomycetota</taxon>
        <taxon>Actinomycetes</taxon>
        <taxon>Micrococcales</taxon>
        <taxon>Micrococcaceae</taxon>
        <taxon>Nesterenkonia</taxon>
    </lineage>
</organism>
<feature type="transmembrane region" description="Helical" evidence="6">
    <location>
        <begin position="210"/>
        <end position="234"/>
    </location>
</feature>
<dbReference type="InterPro" id="IPR000620">
    <property type="entry name" value="EamA_dom"/>
</dbReference>
<comment type="subcellular location">
    <subcellularLocation>
        <location evidence="1">Membrane</location>
        <topology evidence="1">Multi-pass membrane protein</topology>
    </subcellularLocation>
</comment>
<comment type="caution">
    <text evidence="8">The sequence shown here is derived from an EMBL/GenBank/DDBJ whole genome shotgun (WGS) entry which is preliminary data.</text>
</comment>
<keyword evidence="3 6" id="KW-0812">Transmembrane</keyword>
<feature type="transmembrane region" description="Helical" evidence="6">
    <location>
        <begin position="266"/>
        <end position="285"/>
    </location>
</feature>
<dbReference type="InterPro" id="IPR037185">
    <property type="entry name" value="EmrE-like"/>
</dbReference>
<name>A0A7Z0GIZ6_9MICC</name>
<proteinExistence type="inferred from homology"/>
<feature type="transmembrane region" description="Helical" evidence="6">
    <location>
        <begin position="86"/>
        <end position="108"/>
    </location>
</feature>
<dbReference type="Pfam" id="PF00892">
    <property type="entry name" value="EamA"/>
    <property type="match status" value="2"/>
</dbReference>
<evidence type="ECO:0000256" key="5">
    <source>
        <dbReference type="ARBA" id="ARBA00023136"/>
    </source>
</evidence>
<feature type="transmembrane region" description="Helical" evidence="6">
    <location>
        <begin position="115"/>
        <end position="133"/>
    </location>
</feature>
<dbReference type="PANTHER" id="PTHR32322">
    <property type="entry name" value="INNER MEMBRANE TRANSPORTER"/>
    <property type="match status" value="1"/>
</dbReference>
<evidence type="ECO:0000313" key="8">
    <source>
        <dbReference type="EMBL" id="NYJ76628.1"/>
    </source>
</evidence>
<reference evidence="8 9" key="1">
    <citation type="submission" date="2020-07" db="EMBL/GenBank/DDBJ databases">
        <title>Sequencing the genomes of 1000 actinobacteria strains.</title>
        <authorList>
            <person name="Klenk H.-P."/>
        </authorList>
    </citation>
    <scope>NUCLEOTIDE SEQUENCE [LARGE SCALE GENOMIC DNA]</scope>
    <source>
        <strain evidence="8 9">DSM 15475</strain>
    </source>
</reference>
<feature type="transmembrane region" description="Helical" evidence="6">
    <location>
        <begin position="171"/>
        <end position="190"/>
    </location>
</feature>
<evidence type="ECO:0000256" key="1">
    <source>
        <dbReference type="ARBA" id="ARBA00004141"/>
    </source>
</evidence>
<dbReference type="InterPro" id="IPR050638">
    <property type="entry name" value="AA-Vitamin_Transporters"/>
</dbReference>
<evidence type="ECO:0000256" key="4">
    <source>
        <dbReference type="ARBA" id="ARBA00022989"/>
    </source>
</evidence>
<protein>
    <submittedName>
        <fullName evidence="8">O-acetylserine/cysteine efflux transporter</fullName>
    </submittedName>
</protein>
<feature type="domain" description="EamA" evidence="7">
    <location>
        <begin position="6"/>
        <end position="128"/>
    </location>
</feature>
<evidence type="ECO:0000313" key="9">
    <source>
        <dbReference type="Proteomes" id="UP000535437"/>
    </source>
</evidence>
<evidence type="ECO:0000256" key="6">
    <source>
        <dbReference type="SAM" id="Phobius"/>
    </source>
</evidence>
<feature type="transmembrane region" description="Helical" evidence="6">
    <location>
        <begin position="139"/>
        <end position="159"/>
    </location>
</feature>
<feature type="transmembrane region" description="Helical" evidence="6">
    <location>
        <begin position="32"/>
        <end position="53"/>
    </location>
</feature>
<dbReference type="GO" id="GO:0016020">
    <property type="term" value="C:membrane"/>
    <property type="evidence" value="ECO:0007669"/>
    <property type="project" value="UniProtKB-SubCell"/>
</dbReference>
<feature type="transmembrane region" description="Helical" evidence="6">
    <location>
        <begin position="241"/>
        <end position="260"/>
    </location>
</feature>
<evidence type="ECO:0000256" key="3">
    <source>
        <dbReference type="ARBA" id="ARBA00022692"/>
    </source>
</evidence>
<keyword evidence="9" id="KW-1185">Reference proteome</keyword>
<dbReference type="AlphaFoldDB" id="A0A7Z0GIZ6"/>
<dbReference type="Proteomes" id="UP000535437">
    <property type="component" value="Unassembled WGS sequence"/>
</dbReference>
<keyword evidence="4 6" id="KW-1133">Transmembrane helix</keyword>
<gene>
    <name evidence="8" type="ORF">HNR09_000039</name>
</gene>
<dbReference type="Gene3D" id="1.10.3730.20">
    <property type="match status" value="1"/>
</dbReference>
<evidence type="ECO:0000256" key="2">
    <source>
        <dbReference type="ARBA" id="ARBA00007362"/>
    </source>
</evidence>
<accession>A0A7Z0GIZ6</accession>
<feature type="domain" description="EamA" evidence="7">
    <location>
        <begin position="144"/>
        <end position="281"/>
    </location>
</feature>
<dbReference type="SUPFAM" id="SSF103481">
    <property type="entry name" value="Multidrug resistance efflux transporter EmrE"/>
    <property type="match status" value="2"/>
</dbReference>
<sequence>MPTRHALLAALAAAFWGLNIVAIHQSLEHFPPLFLGGLRFLLLAVPAVLFVPWPGVRVRHLLGFGLGTGTLQFVGLYLGMAAGFPAGLASLVLTCAAPLTVLLGALMLRERVTGRAAAGVGLALVGLGVAGSVRGGLDGWGPFLLVLLGALGWALGNLASRRAMPERPLALVLWMSVVPPVPMLGLSLMVEGPEEIAEAVSGSSSWEAVPAWAGLVYTVLVGSLVAPTIWAWLLRRHPAGAVAPFSMLVPVVGFFAAWLALGERPAGLEILGGALVVAGVLWGSARRRPVVS</sequence>
<keyword evidence="5 6" id="KW-0472">Membrane</keyword>
<dbReference type="PANTHER" id="PTHR32322:SF9">
    <property type="entry name" value="AMINO-ACID METABOLITE EFFLUX PUMP-RELATED"/>
    <property type="match status" value="1"/>
</dbReference>
<dbReference type="RefSeq" id="WP_179540217.1">
    <property type="nucleotide sequence ID" value="NZ_BAAALL010000003.1"/>
</dbReference>
<dbReference type="EMBL" id="JACCFY010000001">
    <property type="protein sequence ID" value="NYJ76628.1"/>
    <property type="molecule type" value="Genomic_DNA"/>
</dbReference>
<comment type="similarity">
    <text evidence="2">Belongs to the EamA transporter family.</text>
</comment>
<evidence type="ECO:0000259" key="7">
    <source>
        <dbReference type="Pfam" id="PF00892"/>
    </source>
</evidence>